<proteinExistence type="predicted"/>
<dbReference type="Proteomes" id="UP000814140">
    <property type="component" value="Unassembled WGS sequence"/>
</dbReference>
<dbReference type="EMBL" id="MU277207">
    <property type="protein sequence ID" value="KAI0062589.1"/>
    <property type="molecule type" value="Genomic_DNA"/>
</dbReference>
<name>A0ACB8T185_9AGAM</name>
<reference evidence="1" key="2">
    <citation type="journal article" date="2022" name="New Phytol.">
        <title>Evolutionary transition to the ectomycorrhizal habit in the genomes of a hyperdiverse lineage of mushroom-forming fungi.</title>
        <authorList>
            <person name="Looney B."/>
            <person name="Miyauchi S."/>
            <person name="Morin E."/>
            <person name="Drula E."/>
            <person name="Courty P.E."/>
            <person name="Kohler A."/>
            <person name="Kuo A."/>
            <person name="LaButti K."/>
            <person name="Pangilinan J."/>
            <person name="Lipzen A."/>
            <person name="Riley R."/>
            <person name="Andreopoulos W."/>
            <person name="He G."/>
            <person name="Johnson J."/>
            <person name="Nolan M."/>
            <person name="Tritt A."/>
            <person name="Barry K.W."/>
            <person name="Grigoriev I.V."/>
            <person name="Nagy L.G."/>
            <person name="Hibbett D."/>
            <person name="Henrissat B."/>
            <person name="Matheny P.B."/>
            <person name="Labbe J."/>
            <person name="Martin F.M."/>
        </authorList>
    </citation>
    <scope>NUCLEOTIDE SEQUENCE</scope>
    <source>
        <strain evidence="1">HHB10654</strain>
    </source>
</reference>
<organism evidence="1 2">
    <name type="scientific">Artomyces pyxidatus</name>
    <dbReference type="NCBI Taxonomy" id="48021"/>
    <lineage>
        <taxon>Eukaryota</taxon>
        <taxon>Fungi</taxon>
        <taxon>Dikarya</taxon>
        <taxon>Basidiomycota</taxon>
        <taxon>Agaricomycotina</taxon>
        <taxon>Agaricomycetes</taxon>
        <taxon>Russulales</taxon>
        <taxon>Auriscalpiaceae</taxon>
        <taxon>Artomyces</taxon>
    </lineage>
</organism>
<accession>A0ACB8T185</accession>
<comment type="caution">
    <text evidence="1">The sequence shown here is derived from an EMBL/GenBank/DDBJ whole genome shotgun (WGS) entry which is preliminary data.</text>
</comment>
<sequence>DAWKAWAFTIYTTLAYYVVLVLFGAPIATHLPHTALLASLLAILTVFIPAYALGPPVLPLPFLSQSTPSAAVVLNDTWVRVFAERKPHSAAERALLYPALGAVVGAWTGVIPIGLDWDRPWQAYPLTPAYGAALGYTIGALSALVVSGTVFLAAQDVDRTAEQVAVKNKNQKAKERKKRGKELKEA</sequence>
<protein>
    <submittedName>
        <fullName evidence="1">PIG-F-domain-containing protein</fullName>
    </submittedName>
</protein>
<evidence type="ECO:0000313" key="2">
    <source>
        <dbReference type="Proteomes" id="UP000814140"/>
    </source>
</evidence>
<gene>
    <name evidence="1" type="ORF">BV25DRAFT_1916099</name>
</gene>
<reference evidence="1" key="1">
    <citation type="submission" date="2021-03" db="EMBL/GenBank/DDBJ databases">
        <authorList>
            <consortium name="DOE Joint Genome Institute"/>
            <person name="Ahrendt S."/>
            <person name="Looney B.P."/>
            <person name="Miyauchi S."/>
            <person name="Morin E."/>
            <person name="Drula E."/>
            <person name="Courty P.E."/>
            <person name="Chicoki N."/>
            <person name="Fauchery L."/>
            <person name="Kohler A."/>
            <person name="Kuo A."/>
            <person name="Labutti K."/>
            <person name="Pangilinan J."/>
            <person name="Lipzen A."/>
            <person name="Riley R."/>
            <person name="Andreopoulos W."/>
            <person name="He G."/>
            <person name="Johnson J."/>
            <person name="Barry K.W."/>
            <person name="Grigoriev I.V."/>
            <person name="Nagy L."/>
            <person name="Hibbett D."/>
            <person name="Henrissat B."/>
            <person name="Matheny P.B."/>
            <person name="Labbe J."/>
            <person name="Martin F."/>
        </authorList>
    </citation>
    <scope>NUCLEOTIDE SEQUENCE</scope>
    <source>
        <strain evidence="1">HHB10654</strain>
    </source>
</reference>
<keyword evidence="2" id="KW-1185">Reference proteome</keyword>
<feature type="non-terminal residue" evidence="1">
    <location>
        <position position="1"/>
    </location>
</feature>
<evidence type="ECO:0000313" key="1">
    <source>
        <dbReference type="EMBL" id="KAI0062589.1"/>
    </source>
</evidence>